<gene>
    <name evidence="3" type="ORF">GCM10017643_06810</name>
</gene>
<name>A0A9W6J696_9HYPH</name>
<keyword evidence="4" id="KW-1185">Reference proteome</keyword>
<dbReference type="InterPro" id="IPR036366">
    <property type="entry name" value="PGBDSf"/>
</dbReference>
<reference evidence="3" key="2">
    <citation type="submission" date="2023-01" db="EMBL/GenBank/DDBJ databases">
        <authorList>
            <person name="Sun Q."/>
            <person name="Evtushenko L."/>
        </authorList>
    </citation>
    <scope>NUCLEOTIDE SEQUENCE</scope>
    <source>
        <strain evidence="3">VKM B-2484</strain>
    </source>
</reference>
<dbReference type="InterPro" id="IPR002477">
    <property type="entry name" value="Peptidoglycan-bd-like"/>
</dbReference>
<dbReference type="EMBL" id="BSFJ01000004">
    <property type="protein sequence ID" value="GLK70566.1"/>
    <property type="molecule type" value="Genomic_DNA"/>
</dbReference>
<feature type="domain" description="Transglycosylase SLT" evidence="2">
    <location>
        <begin position="62"/>
        <end position="352"/>
    </location>
</feature>
<dbReference type="Pfam" id="PF13406">
    <property type="entry name" value="SLT_2"/>
    <property type="match status" value="1"/>
</dbReference>
<evidence type="ECO:0000259" key="1">
    <source>
        <dbReference type="Pfam" id="PF01471"/>
    </source>
</evidence>
<dbReference type="PANTHER" id="PTHR30163">
    <property type="entry name" value="MEMBRANE-BOUND LYTIC MUREIN TRANSGLYCOSYLASE B"/>
    <property type="match status" value="1"/>
</dbReference>
<reference evidence="3" key="1">
    <citation type="journal article" date="2014" name="Int. J. Syst. Evol. Microbiol.">
        <title>Complete genome sequence of Corynebacterium casei LMG S-19264T (=DSM 44701T), isolated from a smear-ripened cheese.</title>
        <authorList>
            <consortium name="US DOE Joint Genome Institute (JGI-PGF)"/>
            <person name="Walter F."/>
            <person name="Albersmeier A."/>
            <person name="Kalinowski J."/>
            <person name="Ruckert C."/>
        </authorList>
    </citation>
    <scope>NUCLEOTIDE SEQUENCE</scope>
    <source>
        <strain evidence="3">VKM B-2484</strain>
    </source>
</reference>
<evidence type="ECO:0000259" key="2">
    <source>
        <dbReference type="Pfam" id="PF13406"/>
    </source>
</evidence>
<dbReference type="InterPro" id="IPR043426">
    <property type="entry name" value="MltB-like"/>
</dbReference>
<protein>
    <submittedName>
        <fullName evidence="3">Lytic transglycosylase</fullName>
    </submittedName>
</protein>
<feature type="domain" description="Peptidoglycan binding-like" evidence="1">
    <location>
        <begin position="376"/>
        <end position="429"/>
    </location>
</feature>
<dbReference type="InterPro" id="IPR036365">
    <property type="entry name" value="PGBD-like_sf"/>
</dbReference>
<dbReference type="InterPro" id="IPR031304">
    <property type="entry name" value="SLT_2"/>
</dbReference>
<dbReference type="InterPro" id="IPR023346">
    <property type="entry name" value="Lysozyme-like_dom_sf"/>
</dbReference>
<sequence>MLQTDSPGSAMRSGTFLLGGKPWLGGKIWLGRIAVLAALAAPFAMPAGARAQQNCGTTGAGFDAWLAGFRQQAVAEGVSPRTVASALKGVTYAPDIVGTDRGQKVFGQSFFQFSDRMVANYRIQQGRQKIQKNPELFSRIEQRFGVPGAVLVAFWGLETDFGAFMGDKQTIRSVASLAWDCRRSEMFRTQLMAALKIIDRGDLTAQTMRGPWAGELGQFQFLPDHYLNYGIDFDGDGRVDLIRSTPDALASAANYIQALGWKAGQPWLEEVRVPADLPWDKADLSTKIPRAQWARMGVVRAGGGQLPADQLPASLLLPMGRNGPAFLVYPNFDVFTEWNNSLVYATSAAYLASRVAGAGPFNRGQGDKIPVLSMAQAKELQTLLNARGHHVGRIDGIVGAATRQAIKVEQMRLGLPADSYPTPELLAALRAGK</sequence>
<organism evidence="3 4">
    <name type="scientific">Ancylobacter dichloromethanicus</name>
    <dbReference type="NCBI Taxonomy" id="518825"/>
    <lineage>
        <taxon>Bacteria</taxon>
        <taxon>Pseudomonadati</taxon>
        <taxon>Pseudomonadota</taxon>
        <taxon>Alphaproteobacteria</taxon>
        <taxon>Hyphomicrobiales</taxon>
        <taxon>Xanthobacteraceae</taxon>
        <taxon>Ancylobacter</taxon>
    </lineage>
</organism>
<comment type="caution">
    <text evidence="3">The sequence shown here is derived from an EMBL/GenBank/DDBJ whole genome shotgun (WGS) entry which is preliminary data.</text>
</comment>
<dbReference type="GO" id="GO:0008933">
    <property type="term" value="F:peptidoglycan lytic transglycosylase activity"/>
    <property type="evidence" value="ECO:0007669"/>
    <property type="project" value="TreeGrafter"/>
</dbReference>
<dbReference type="Pfam" id="PF01471">
    <property type="entry name" value="PG_binding_1"/>
    <property type="match status" value="1"/>
</dbReference>
<dbReference type="GO" id="GO:0009253">
    <property type="term" value="P:peptidoglycan catabolic process"/>
    <property type="evidence" value="ECO:0007669"/>
    <property type="project" value="TreeGrafter"/>
</dbReference>
<evidence type="ECO:0000313" key="4">
    <source>
        <dbReference type="Proteomes" id="UP001143370"/>
    </source>
</evidence>
<dbReference type="AlphaFoldDB" id="A0A9W6J696"/>
<dbReference type="SUPFAM" id="SSF53955">
    <property type="entry name" value="Lysozyme-like"/>
    <property type="match status" value="1"/>
</dbReference>
<dbReference type="NCBIfam" id="TIGR02283">
    <property type="entry name" value="MltB_2"/>
    <property type="match status" value="1"/>
</dbReference>
<dbReference type="Gene3D" id="1.10.8.350">
    <property type="entry name" value="Bacterial muramidase"/>
    <property type="match status" value="1"/>
</dbReference>
<accession>A0A9W6J696</accession>
<dbReference type="CDD" id="cd13399">
    <property type="entry name" value="Slt35-like"/>
    <property type="match status" value="1"/>
</dbReference>
<dbReference type="Gene3D" id="1.10.530.10">
    <property type="match status" value="1"/>
</dbReference>
<dbReference type="PANTHER" id="PTHR30163:SF8">
    <property type="entry name" value="LYTIC MUREIN TRANSGLYCOSYLASE"/>
    <property type="match status" value="1"/>
</dbReference>
<dbReference type="Proteomes" id="UP001143370">
    <property type="component" value="Unassembled WGS sequence"/>
</dbReference>
<evidence type="ECO:0000313" key="3">
    <source>
        <dbReference type="EMBL" id="GLK70566.1"/>
    </source>
</evidence>
<dbReference type="InterPro" id="IPR011970">
    <property type="entry name" value="MltB_2"/>
</dbReference>
<proteinExistence type="predicted"/>
<dbReference type="SUPFAM" id="SSF47090">
    <property type="entry name" value="PGBD-like"/>
    <property type="match status" value="1"/>
</dbReference>
<dbReference type="Gene3D" id="1.10.101.10">
    <property type="entry name" value="PGBD-like superfamily/PGBD"/>
    <property type="match status" value="1"/>
</dbReference>